<evidence type="ECO:0000259" key="4">
    <source>
        <dbReference type="PROSITE" id="PS50081"/>
    </source>
</evidence>
<proteinExistence type="predicted"/>
<dbReference type="GO" id="GO:0008270">
    <property type="term" value="F:zinc ion binding"/>
    <property type="evidence" value="ECO:0007669"/>
    <property type="project" value="UniProtKB-KW"/>
</dbReference>
<sequence>MKIGRHCTTCERRIEERELVRCETCGQEVHEPCEDYRTSFECSRCADEPAIGAMEF</sequence>
<keyword evidence="3" id="KW-0862">Zinc</keyword>
<dbReference type="SUPFAM" id="SSF57903">
    <property type="entry name" value="FYVE/PHD zinc finger"/>
    <property type="match status" value="1"/>
</dbReference>
<protein>
    <recommendedName>
        <fullName evidence="4">Phorbol-ester/DAG-type domain-containing protein</fullName>
    </recommendedName>
</protein>
<organism evidence="5 6">
    <name type="scientific">Haloterrigena salina JCM 13891</name>
    <dbReference type="NCBI Taxonomy" id="1227488"/>
    <lineage>
        <taxon>Archaea</taxon>
        <taxon>Methanobacteriati</taxon>
        <taxon>Methanobacteriota</taxon>
        <taxon>Stenosarchaea group</taxon>
        <taxon>Halobacteria</taxon>
        <taxon>Halobacteriales</taxon>
        <taxon>Natrialbaceae</taxon>
        <taxon>Haloterrigena</taxon>
    </lineage>
</organism>
<dbReference type="Proteomes" id="UP000011657">
    <property type="component" value="Unassembled WGS sequence"/>
</dbReference>
<keyword evidence="1" id="KW-0479">Metal-binding</keyword>
<dbReference type="InterPro" id="IPR002219">
    <property type="entry name" value="PKC_DAG/PE"/>
</dbReference>
<feature type="domain" description="Phorbol-ester/DAG-type" evidence="4">
    <location>
        <begin position="1"/>
        <end position="42"/>
    </location>
</feature>
<dbReference type="PROSITE" id="PS50081">
    <property type="entry name" value="ZF_DAG_PE_2"/>
    <property type="match status" value="1"/>
</dbReference>
<evidence type="ECO:0000256" key="2">
    <source>
        <dbReference type="ARBA" id="ARBA00022771"/>
    </source>
</evidence>
<dbReference type="eggNOG" id="arCOG10763">
    <property type="taxonomic scope" value="Archaea"/>
</dbReference>
<dbReference type="STRING" id="1227488.C477_10663"/>
<evidence type="ECO:0000256" key="1">
    <source>
        <dbReference type="ARBA" id="ARBA00022723"/>
    </source>
</evidence>
<evidence type="ECO:0000313" key="6">
    <source>
        <dbReference type="Proteomes" id="UP000011657"/>
    </source>
</evidence>
<reference evidence="5 6" key="1">
    <citation type="journal article" date="2014" name="PLoS Genet.">
        <title>Phylogenetically driven sequencing of extremely halophilic archaea reveals strategies for static and dynamic osmo-response.</title>
        <authorList>
            <person name="Becker E.A."/>
            <person name="Seitzer P.M."/>
            <person name="Tritt A."/>
            <person name="Larsen D."/>
            <person name="Krusor M."/>
            <person name="Yao A.I."/>
            <person name="Wu D."/>
            <person name="Madern D."/>
            <person name="Eisen J.A."/>
            <person name="Darling A.E."/>
            <person name="Facciotti M.T."/>
        </authorList>
    </citation>
    <scope>NUCLEOTIDE SEQUENCE [LARGE SCALE GENOMIC DNA]</scope>
    <source>
        <strain evidence="5 6">JCM 13891</strain>
    </source>
</reference>
<dbReference type="OrthoDB" id="189657at2157"/>
<dbReference type="PATRIC" id="fig|1227488.3.peg.2109"/>
<dbReference type="InterPro" id="IPR011011">
    <property type="entry name" value="Znf_FYVE_PHD"/>
</dbReference>
<dbReference type="PROSITE" id="PS01359">
    <property type="entry name" value="ZF_PHD_1"/>
    <property type="match status" value="1"/>
</dbReference>
<keyword evidence="2" id="KW-0863">Zinc-finger</keyword>
<comment type="caution">
    <text evidence="5">The sequence shown here is derived from an EMBL/GenBank/DDBJ whole genome shotgun (WGS) entry which is preliminary data.</text>
</comment>
<keyword evidence="6" id="KW-1185">Reference proteome</keyword>
<dbReference type="RefSeq" id="WP_008894433.1">
    <property type="nucleotide sequence ID" value="NZ_AOIS01000036.1"/>
</dbReference>
<dbReference type="AlphaFoldDB" id="M0C871"/>
<name>M0C871_9EURY</name>
<accession>M0C871</accession>
<gene>
    <name evidence="5" type="ORF">C477_10663</name>
</gene>
<evidence type="ECO:0000256" key="3">
    <source>
        <dbReference type="ARBA" id="ARBA00022833"/>
    </source>
</evidence>
<dbReference type="EMBL" id="AOIS01000036">
    <property type="protein sequence ID" value="ELZ18522.1"/>
    <property type="molecule type" value="Genomic_DNA"/>
</dbReference>
<dbReference type="InterPro" id="IPR019786">
    <property type="entry name" value="Zinc_finger_PHD-type_CS"/>
</dbReference>
<evidence type="ECO:0000313" key="5">
    <source>
        <dbReference type="EMBL" id="ELZ18522.1"/>
    </source>
</evidence>